<accession>D6YAR9</accession>
<dbReference type="Proteomes" id="UP000006640">
    <property type="component" value="Chromosome"/>
</dbReference>
<dbReference type="RefSeq" id="WP_013131819.1">
    <property type="nucleotide sequence ID" value="NC_014165.1"/>
</dbReference>
<feature type="transmembrane region" description="Helical" evidence="1">
    <location>
        <begin position="52"/>
        <end position="70"/>
    </location>
</feature>
<evidence type="ECO:0000256" key="1">
    <source>
        <dbReference type="SAM" id="Phobius"/>
    </source>
</evidence>
<dbReference type="AlphaFoldDB" id="D6YAR9"/>
<dbReference type="Pfam" id="PF11755">
    <property type="entry name" value="DUF3311"/>
    <property type="match status" value="1"/>
</dbReference>
<keyword evidence="3" id="KW-1185">Reference proteome</keyword>
<name>D6YAR9_THEBD</name>
<protein>
    <recommendedName>
        <fullName evidence="4">DUF3311 domain-containing protein</fullName>
    </recommendedName>
</protein>
<evidence type="ECO:0008006" key="4">
    <source>
        <dbReference type="Google" id="ProtNLM"/>
    </source>
</evidence>
<dbReference type="HOGENOM" id="CLU_183045_1_1_11"/>
<dbReference type="EMBL" id="CP001874">
    <property type="protein sequence ID" value="ADG88286.1"/>
    <property type="molecule type" value="Genomic_DNA"/>
</dbReference>
<reference evidence="2 3" key="1">
    <citation type="submission" date="2010-01" db="EMBL/GenBank/DDBJ databases">
        <title>The complete genome of Thermobispora bispora DSM 43833.</title>
        <authorList>
            <consortium name="US DOE Joint Genome Institute (JGI-PGF)"/>
            <person name="Lucas S."/>
            <person name="Copeland A."/>
            <person name="Lapidus A."/>
            <person name="Glavina del Rio T."/>
            <person name="Dalin E."/>
            <person name="Tice H."/>
            <person name="Bruce D."/>
            <person name="Goodwin L."/>
            <person name="Pitluck S."/>
            <person name="Kyrpides N."/>
            <person name="Mavromatis K."/>
            <person name="Ivanova N."/>
            <person name="Mikhailova N."/>
            <person name="Chertkov O."/>
            <person name="Brettin T."/>
            <person name="Detter J.C."/>
            <person name="Han C."/>
            <person name="Larimer F."/>
            <person name="Land M."/>
            <person name="Hauser L."/>
            <person name="Markowitz V."/>
            <person name="Cheng J.-F."/>
            <person name="Hugenholtz P."/>
            <person name="Woyke T."/>
            <person name="Wu D."/>
            <person name="Jando M."/>
            <person name="Schneider S."/>
            <person name="Klenk H.-P."/>
            <person name="Eisen J.A."/>
        </authorList>
    </citation>
    <scope>NUCLEOTIDE SEQUENCE [LARGE SCALE GENOMIC DNA]</scope>
    <source>
        <strain evidence="3">ATCC 19993 / DSM 43833 / CBS 139.67 / JCM 10125 / KCTC 9307 / NBRC 14880 / R51</strain>
    </source>
</reference>
<dbReference type="STRING" id="469371.Tbis_1571"/>
<organism evidence="2 3">
    <name type="scientific">Thermobispora bispora (strain ATCC 19993 / DSM 43833 / CBS 139.67 / JCM 10125 / KCTC 9307 / NBRC 14880 / R51)</name>
    <dbReference type="NCBI Taxonomy" id="469371"/>
    <lineage>
        <taxon>Bacteria</taxon>
        <taxon>Bacillati</taxon>
        <taxon>Actinomycetota</taxon>
        <taxon>Actinomycetes</taxon>
        <taxon>Streptosporangiales</taxon>
        <taxon>Streptosporangiaceae</taxon>
        <taxon>Thermobispora</taxon>
    </lineage>
</organism>
<sequence length="83" mass="9344">MRELPSPRHRRAAARVLAALCLLAPCQALLWVPWYAKEEPALAGIPFFYTYQLIWVPLTVALMAVAHLLLRYGSRRDDGHGSS</sequence>
<dbReference type="KEGG" id="tbi:Tbis_1571"/>
<evidence type="ECO:0000313" key="3">
    <source>
        <dbReference type="Proteomes" id="UP000006640"/>
    </source>
</evidence>
<keyword evidence="1" id="KW-1133">Transmembrane helix</keyword>
<proteinExistence type="predicted"/>
<dbReference type="InterPro" id="IPR021741">
    <property type="entry name" value="DUF3311"/>
</dbReference>
<evidence type="ECO:0000313" key="2">
    <source>
        <dbReference type="EMBL" id="ADG88286.1"/>
    </source>
</evidence>
<keyword evidence="1" id="KW-0472">Membrane</keyword>
<keyword evidence="1" id="KW-0812">Transmembrane</keyword>
<gene>
    <name evidence="2" type="ordered locus">Tbis_1571</name>
</gene>